<dbReference type="AlphaFoldDB" id="K1QL15"/>
<accession>K1QL15</accession>
<feature type="domain" description="Target of Nesh-SH3/FNDC1 C-terminal" evidence="1">
    <location>
        <begin position="65"/>
        <end position="160"/>
    </location>
</feature>
<evidence type="ECO:0000259" key="1">
    <source>
        <dbReference type="Pfam" id="PF21731"/>
    </source>
</evidence>
<dbReference type="PANTHER" id="PTHR23197">
    <property type="entry name" value="TARSH-RELATED FIBRONECTIN DOMAIN-CONTAINING"/>
    <property type="match status" value="1"/>
</dbReference>
<dbReference type="PANTHER" id="PTHR23197:SF11">
    <property type="entry name" value="RE03558P"/>
    <property type="match status" value="1"/>
</dbReference>
<dbReference type="InParanoid" id="K1QL15"/>
<gene>
    <name evidence="2" type="ORF">CGI_10002368</name>
</gene>
<sequence>MCFLRFYADINSLRLRYARHNAGEEFNIQAIAGGSGWYSNPWYECGVKIPWPHEPACMSATPPCWYAYNVSVDNSFNGCTGGQILVKRTEYTSAPYLAVQLCSSTRYKLFLGSNLGTTFMNIGDGNGSGQDHCELMGGSEASATVAGDYMNSPSASGTYMYTSDM</sequence>
<name>K1QL15_MAGGI</name>
<protein>
    <submittedName>
        <fullName evidence="2">Fibronectin type III domain-containing protein 1</fullName>
    </submittedName>
</protein>
<dbReference type="InterPro" id="IPR049109">
    <property type="entry name" value="TARSH/FNDC1_C"/>
</dbReference>
<reference evidence="2" key="1">
    <citation type="journal article" date="2012" name="Nature">
        <title>The oyster genome reveals stress adaptation and complexity of shell formation.</title>
        <authorList>
            <person name="Zhang G."/>
            <person name="Fang X."/>
            <person name="Guo X."/>
            <person name="Li L."/>
            <person name="Luo R."/>
            <person name="Xu F."/>
            <person name="Yang P."/>
            <person name="Zhang L."/>
            <person name="Wang X."/>
            <person name="Qi H."/>
            <person name="Xiong Z."/>
            <person name="Que H."/>
            <person name="Xie Y."/>
            <person name="Holland P.W."/>
            <person name="Paps J."/>
            <person name="Zhu Y."/>
            <person name="Wu F."/>
            <person name="Chen Y."/>
            <person name="Wang J."/>
            <person name="Peng C."/>
            <person name="Meng J."/>
            <person name="Yang L."/>
            <person name="Liu J."/>
            <person name="Wen B."/>
            <person name="Zhang N."/>
            <person name="Huang Z."/>
            <person name="Zhu Q."/>
            <person name="Feng Y."/>
            <person name="Mount A."/>
            <person name="Hedgecock D."/>
            <person name="Xu Z."/>
            <person name="Liu Y."/>
            <person name="Domazet-Loso T."/>
            <person name="Du Y."/>
            <person name="Sun X."/>
            <person name="Zhang S."/>
            <person name="Liu B."/>
            <person name="Cheng P."/>
            <person name="Jiang X."/>
            <person name="Li J."/>
            <person name="Fan D."/>
            <person name="Wang W."/>
            <person name="Fu W."/>
            <person name="Wang T."/>
            <person name="Wang B."/>
            <person name="Zhang J."/>
            <person name="Peng Z."/>
            <person name="Li Y."/>
            <person name="Li N."/>
            <person name="Wang J."/>
            <person name="Chen M."/>
            <person name="He Y."/>
            <person name="Tan F."/>
            <person name="Song X."/>
            <person name="Zheng Q."/>
            <person name="Huang R."/>
            <person name="Yang H."/>
            <person name="Du X."/>
            <person name="Chen L."/>
            <person name="Yang M."/>
            <person name="Gaffney P.M."/>
            <person name="Wang S."/>
            <person name="Luo L."/>
            <person name="She Z."/>
            <person name="Ming Y."/>
            <person name="Huang W."/>
            <person name="Zhang S."/>
            <person name="Huang B."/>
            <person name="Zhang Y."/>
            <person name="Qu T."/>
            <person name="Ni P."/>
            <person name="Miao G."/>
            <person name="Wang J."/>
            <person name="Wang Q."/>
            <person name="Steinberg C.E."/>
            <person name="Wang H."/>
            <person name="Li N."/>
            <person name="Qian L."/>
            <person name="Zhang G."/>
            <person name="Li Y."/>
            <person name="Yang H."/>
            <person name="Liu X."/>
            <person name="Wang J."/>
            <person name="Yin Y."/>
            <person name="Wang J."/>
        </authorList>
    </citation>
    <scope>NUCLEOTIDE SEQUENCE [LARGE SCALE GENOMIC DNA]</scope>
    <source>
        <strain evidence="2">05x7-T-G4-1.051#20</strain>
    </source>
</reference>
<dbReference type="EMBL" id="JH819190">
    <property type="protein sequence ID" value="EKC22396.1"/>
    <property type="molecule type" value="Genomic_DNA"/>
</dbReference>
<proteinExistence type="predicted"/>
<organism evidence="2">
    <name type="scientific">Magallana gigas</name>
    <name type="common">Pacific oyster</name>
    <name type="synonym">Crassostrea gigas</name>
    <dbReference type="NCBI Taxonomy" id="29159"/>
    <lineage>
        <taxon>Eukaryota</taxon>
        <taxon>Metazoa</taxon>
        <taxon>Spiralia</taxon>
        <taxon>Lophotrochozoa</taxon>
        <taxon>Mollusca</taxon>
        <taxon>Bivalvia</taxon>
        <taxon>Autobranchia</taxon>
        <taxon>Pteriomorphia</taxon>
        <taxon>Ostreida</taxon>
        <taxon>Ostreoidea</taxon>
        <taxon>Ostreidae</taxon>
        <taxon>Magallana</taxon>
    </lineage>
</organism>
<dbReference type="HOGENOM" id="CLU_1612403_0_0_1"/>
<evidence type="ECO:0000313" key="2">
    <source>
        <dbReference type="EMBL" id="EKC22396.1"/>
    </source>
</evidence>
<dbReference type="Pfam" id="PF21731">
    <property type="entry name" value="TARSH_C"/>
    <property type="match status" value="1"/>
</dbReference>